<dbReference type="EMBL" id="CACVAV010000268">
    <property type="protein sequence ID" value="CAA6816874.1"/>
    <property type="molecule type" value="Genomic_DNA"/>
</dbReference>
<dbReference type="Pfam" id="PF08238">
    <property type="entry name" value="Sel1"/>
    <property type="match status" value="6"/>
</dbReference>
<dbReference type="AlphaFoldDB" id="A0A6S6TC12"/>
<dbReference type="SUPFAM" id="SSF81901">
    <property type="entry name" value="HCP-like"/>
    <property type="match status" value="2"/>
</dbReference>
<feature type="region of interest" description="Disordered" evidence="1">
    <location>
        <begin position="245"/>
        <end position="282"/>
    </location>
</feature>
<evidence type="ECO:0000313" key="2">
    <source>
        <dbReference type="EMBL" id="CAA6816874.1"/>
    </source>
</evidence>
<dbReference type="SMART" id="SM00671">
    <property type="entry name" value="SEL1"/>
    <property type="match status" value="6"/>
</dbReference>
<proteinExistence type="predicted"/>
<name>A0A6S6TC12_9GAMM</name>
<dbReference type="InterPro" id="IPR052945">
    <property type="entry name" value="Mitotic_Regulator"/>
</dbReference>
<reference evidence="2" key="1">
    <citation type="submission" date="2020-01" db="EMBL/GenBank/DDBJ databases">
        <authorList>
            <person name="Meier V. D."/>
            <person name="Meier V D."/>
        </authorList>
    </citation>
    <scope>NUCLEOTIDE SEQUENCE</scope>
    <source>
        <strain evidence="2">HLG_WM_MAG_08</strain>
    </source>
</reference>
<dbReference type="PANTHER" id="PTHR43628">
    <property type="entry name" value="ACTIVATOR OF C KINASE PROTEIN 1-RELATED"/>
    <property type="match status" value="1"/>
</dbReference>
<organism evidence="2">
    <name type="scientific">uncultured Thiotrichaceae bacterium</name>
    <dbReference type="NCBI Taxonomy" id="298394"/>
    <lineage>
        <taxon>Bacteria</taxon>
        <taxon>Pseudomonadati</taxon>
        <taxon>Pseudomonadota</taxon>
        <taxon>Gammaproteobacteria</taxon>
        <taxon>Thiotrichales</taxon>
        <taxon>Thiotrichaceae</taxon>
        <taxon>environmental samples</taxon>
    </lineage>
</organism>
<accession>A0A6S6TC12</accession>
<dbReference type="Gene3D" id="1.25.40.10">
    <property type="entry name" value="Tetratricopeptide repeat domain"/>
    <property type="match status" value="2"/>
</dbReference>
<protein>
    <submittedName>
        <fullName evidence="2">Uncharacterized protein</fullName>
    </submittedName>
</protein>
<dbReference type="PANTHER" id="PTHR43628:SF1">
    <property type="entry name" value="CHITIN SYNTHASE REGULATORY FACTOR 2-RELATED"/>
    <property type="match status" value="1"/>
</dbReference>
<dbReference type="InterPro" id="IPR006597">
    <property type="entry name" value="Sel1-like"/>
</dbReference>
<gene>
    <name evidence="2" type="ORF">HELGO_WM46707</name>
</gene>
<sequence length="484" mass="52049">MCTYSAFPDNKCLSGADMTIIKNRRFLSAISFAVCCAGTAYSSASYANTPVVTTVLDEAPPPWDGQIRPSSAAVNRGAGRTASGVGVAEWYQQRMSGRSTSGADVQSLQAAANAGDVEALYRLGLLYQSGQGVPADYGKAQQFLERAARSGHAYAQYALALLYRQSGAAPQIQQSIQWQQKAAQQGHVEAQYGLGMLYANGQHVAKDLHVARHWLQQASQRNHTMAGFALQDLAVAPRPVAKPVQQVKRAPVRRPVQQVQRPLVRPAKSAIPQVQRPAPQVQPRGASAYAQYAESPVTTTQPVPALTPAPVVAQQPVKRPPPRPVAKPMQQVSTVEMQQSQVRLEGKSSAAIRRAAQGGDAAAQMMYGAMFEDGAAGVKQDSAQALSWYLKAARQGYPKAQHNLALLYEDGKGVKQDYRQAATWYEKAAAAGFSEAQNNLAVLYILGNGVDADRDRAEQLLRQSVAQGNVNAKRNLDMLVNGEG</sequence>
<evidence type="ECO:0000256" key="1">
    <source>
        <dbReference type="SAM" id="MobiDB-lite"/>
    </source>
</evidence>
<dbReference type="InterPro" id="IPR011990">
    <property type="entry name" value="TPR-like_helical_dom_sf"/>
</dbReference>